<dbReference type="InterPro" id="IPR001680">
    <property type="entry name" value="WD40_rpt"/>
</dbReference>
<feature type="compositionally biased region" description="Polar residues" evidence="3">
    <location>
        <begin position="169"/>
        <end position="181"/>
    </location>
</feature>
<name>A0A0B7JRM2_BIOOC</name>
<evidence type="ECO:0000313" key="4">
    <source>
        <dbReference type="EMBL" id="CEO45912.1"/>
    </source>
</evidence>
<accession>A0A0B7JRM2</accession>
<dbReference type="PROSITE" id="PS50082">
    <property type="entry name" value="WD_REPEATS_2"/>
    <property type="match status" value="1"/>
</dbReference>
<dbReference type="SUPFAM" id="SSF50978">
    <property type="entry name" value="WD40 repeat-like"/>
    <property type="match status" value="1"/>
</dbReference>
<dbReference type="Gene3D" id="2.130.10.10">
    <property type="entry name" value="YVTN repeat-like/Quinoprotein amine dehydrogenase"/>
    <property type="match status" value="1"/>
</dbReference>
<feature type="region of interest" description="Disordered" evidence="3">
    <location>
        <begin position="144"/>
        <end position="214"/>
    </location>
</feature>
<feature type="repeat" description="WD" evidence="2">
    <location>
        <begin position="753"/>
        <end position="794"/>
    </location>
</feature>
<feature type="region of interest" description="Disordered" evidence="3">
    <location>
        <begin position="17"/>
        <end position="58"/>
    </location>
</feature>
<feature type="compositionally biased region" description="Polar residues" evidence="3">
    <location>
        <begin position="199"/>
        <end position="208"/>
    </location>
</feature>
<dbReference type="GO" id="GO:0031929">
    <property type="term" value="P:TOR signaling"/>
    <property type="evidence" value="ECO:0007669"/>
    <property type="project" value="InterPro"/>
</dbReference>
<dbReference type="GO" id="GO:0032956">
    <property type="term" value="P:regulation of actin cytoskeleton organization"/>
    <property type="evidence" value="ECO:0007669"/>
    <property type="project" value="TreeGrafter"/>
</dbReference>
<dbReference type="InterPro" id="IPR036322">
    <property type="entry name" value="WD40_repeat_dom_sf"/>
</dbReference>
<dbReference type="EMBL" id="CDPU01000003">
    <property type="protein sequence ID" value="CEO45912.1"/>
    <property type="molecule type" value="Genomic_DNA"/>
</dbReference>
<gene>
    <name evidence="4" type="ORF">BN869_000001967_1</name>
</gene>
<protein>
    <submittedName>
        <fullName evidence="4">Uncharacterized protein</fullName>
    </submittedName>
</protein>
<proteinExistence type="inferred from homology"/>
<dbReference type="SMART" id="SM00320">
    <property type="entry name" value="WD40"/>
    <property type="match status" value="6"/>
</dbReference>
<feature type="compositionally biased region" description="Pro residues" evidence="3">
    <location>
        <begin position="22"/>
        <end position="31"/>
    </location>
</feature>
<dbReference type="InterPro" id="IPR037588">
    <property type="entry name" value="MLST8"/>
</dbReference>
<organism evidence="4">
    <name type="scientific">Bionectria ochroleuca</name>
    <name type="common">Gliocladium roseum</name>
    <dbReference type="NCBI Taxonomy" id="29856"/>
    <lineage>
        <taxon>Eukaryota</taxon>
        <taxon>Fungi</taxon>
        <taxon>Dikarya</taxon>
        <taxon>Ascomycota</taxon>
        <taxon>Pezizomycotina</taxon>
        <taxon>Sordariomycetes</taxon>
        <taxon>Hypocreomycetidae</taxon>
        <taxon>Hypocreales</taxon>
        <taxon>Bionectriaceae</taxon>
        <taxon>Clonostachys</taxon>
    </lineage>
</organism>
<comment type="similarity">
    <text evidence="1">Belongs to the WD repeat LST8 family.</text>
</comment>
<dbReference type="GO" id="GO:0031932">
    <property type="term" value="C:TORC2 complex"/>
    <property type="evidence" value="ECO:0007669"/>
    <property type="project" value="InterPro"/>
</dbReference>
<keyword evidence="2" id="KW-0853">WD repeat</keyword>
<evidence type="ECO:0000256" key="1">
    <source>
        <dbReference type="ARBA" id="ARBA00009890"/>
    </source>
</evidence>
<sequence>MSKTLTFPISTTIIDLTEEDSTPPPTPPPVPASTKRADQARVEPPLKRQRVDTGQPPTRDLKLCLKEQVLPHVSLSIQKLDASQYKVNDIAQQIIITIAKSALFRRRLDETRGYLAYEDEAELAQQASLLVQKLCRELRYQVPPPSSSLNTEILLPTGHAESPPKEATPVTNQPITATSRPSTHRFQRRERHEFKPLERSNQSTSSAPKPSDNLWFQVKDRPYRTAGERELIQRGISSGQSLDTPLDKPIVYHVDFSPDEIALIIKSVNAILHTPLPPTLKSLEILLGEECPILNLLKEGLPGRTNEDIRNFCSDIIAGKTSVVPQLLSTAQKQSEKPRQRPSSQRLSKMASLLFARELEGDMGFGRTRTYMNFQNEAKILIEDEFDQIAEFTNCAGDITTISWVSDGGLICGTTVHSDPHNQQYNKPGNLLICSVGKGTLRAFPDHRIPRPLIKEGQNSTREMRRSQDSWLYSSVVSSDFDPIHRRAYTSSFDKTVKVWSTDTEGNHMECIATWHHEGNVNFVAAAKDGSGRVATAADVPSHAVRVYTVNPDSIDQSPYQSFSCSREDAGDNTKWAYYPATMQWGVADKVRHLLGVGYSPRSVTGDDSEIPEDKMSTGEIMLWDAKAGCRLPVMSASTANVFEIAWHPTLQRFIAATSPCGLATEPKTRTQIHLFQRDRDKEEVVYSEYQSLDCPASDINELTIKPNSLLHAYVTAACTDGKVYVWDTAQSDDPIHVLKHGVSLEGFEQEFIETLDTGVKFTAWGTTADRFYTGASDGVVRVWNIRNRNQPYVRTLLEAPGPIASGAFSPDMSKLAIGDASGRLYLFSRDETDAPEAHYTTLPGRNTKVRRPMMFISHPEPPPPVQEHVLASEELEEDIQEDNDTQLGITTAQHFLNSGQLILSGDPTIGASQGPNYQDTGLFLTDAHEDQDPNRPLLTSYARQQQESLRWDRGMRRRSRPRLQEPITASEALHTAHRVNLSLDPLGSLAQADIDELRNAGAVLEPDYGFIYQSDDE</sequence>
<feature type="compositionally biased region" description="Basic and acidic residues" evidence="3">
    <location>
        <begin position="35"/>
        <end position="51"/>
    </location>
</feature>
<dbReference type="PANTHER" id="PTHR19842">
    <property type="entry name" value="G BETA-LIKE PROTEIN GBL"/>
    <property type="match status" value="1"/>
</dbReference>
<feature type="region of interest" description="Disordered" evidence="3">
    <location>
        <begin position="329"/>
        <end position="348"/>
    </location>
</feature>
<dbReference type="InterPro" id="IPR015943">
    <property type="entry name" value="WD40/YVTN_repeat-like_dom_sf"/>
</dbReference>
<reference evidence="4" key="1">
    <citation type="submission" date="2015-01" db="EMBL/GenBank/DDBJ databases">
        <authorList>
            <person name="Durling Mikael"/>
        </authorList>
    </citation>
    <scope>NUCLEOTIDE SEQUENCE</scope>
</reference>
<dbReference type="GO" id="GO:0031931">
    <property type="term" value="C:TORC1 complex"/>
    <property type="evidence" value="ECO:0007669"/>
    <property type="project" value="InterPro"/>
</dbReference>
<evidence type="ECO:0000256" key="3">
    <source>
        <dbReference type="SAM" id="MobiDB-lite"/>
    </source>
</evidence>
<dbReference type="PANTHER" id="PTHR19842:SF2">
    <property type="entry name" value="WD REPEAT PROTEIN (AFU_ORTHOLOGUE AFUA_5G04300)"/>
    <property type="match status" value="1"/>
</dbReference>
<evidence type="ECO:0000256" key="2">
    <source>
        <dbReference type="PROSITE-ProRule" id="PRU00221"/>
    </source>
</evidence>
<dbReference type="AlphaFoldDB" id="A0A0B7JRM2"/>